<gene>
    <name evidence="2" type="ORF">PCASD_04849</name>
</gene>
<protein>
    <submittedName>
        <fullName evidence="2">Uncharacterized protein</fullName>
    </submittedName>
</protein>
<evidence type="ECO:0000256" key="1">
    <source>
        <dbReference type="SAM" id="MobiDB-lite"/>
    </source>
</evidence>
<evidence type="ECO:0000313" key="3">
    <source>
        <dbReference type="Proteomes" id="UP000235392"/>
    </source>
</evidence>
<name>A0A2N5V235_9BASI</name>
<feature type="region of interest" description="Disordered" evidence="1">
    <location>
        <begin position="1"/>
        <end position="31"/>
    </location>
</feature>
<feature type="compositionally biased region" description="Low complexity" evidence="1">
    <location>
        <begin position="13"/>
        <end position="31"/>
    </location>
</feature>
<accession>A0A2N5V235</accession>
<proteinExistence type="predicted"/>
<reference evidence="2 3" key="1">
    <citation type="submission" date="2017-11" db="EMBL/GenBank/DDBJ databases">
        <title>De novo assembly and phasing of dikaryotic genomes from two isolates of Puccinia coronata f. sp. avenae, the causal agent of oat crown rust.</title>
        <authorList>
            <person name="Miller M.E."/>
            <person name="Zhang Y."/>
            <person name="Omidvar V."/>
            <person name="Sperschneider J."/>
            <person name="Schwessinger B."/>
            <person name="Raley C."/>
            <person name="Palmer J.M."/>
            <person name="Garnica D."/>
            <person name="Upadhyaya N."/>
            <person name="Rathjen J."/>
            <person name="Taylor J.M."/>
            <person name="Park R.F."/>
            <person name="Dodds P.N."/>
            <person name="Hirsch C.D."/>
            <person name="Kianian S.F."/>
            <person name="Figueroa M."/>
        </authorList>
    </citation>
    <scope>NUCLEOTIDE SEQUENCE [LARGE SCALE GENOMIC DNA]</scope>
    <source>
        <strain evidence="2">12SD80</strain>
    </source>
</reference>
<sequence length="90" mass="9405">MSSCEKKLPFSPPSSAMLSSLSSLSSSSVKSPLADNIIRSDKSSPGISIDFANAPAGHLQANCALYQGRSAGLDPNNSDGLIQTIKHRFP</sequence>
<dbReference type="EMBL" id="PGCI01000061">
    <property type="protein sequence ID" value="PLW44069.1"/>
    <property type="molecule type" value="Genomic_DNA"/>
</dbReference>
<dbReference type="AlphaFoldDB" id="A0A2N5V235"/>
<dbReference type="Proteomes" id="UP000235392">
    <property type="component" value="Unassembled WGS sequence"/>
</dbReference>
<comment type="caution">
    <text evidence="2">The sequence shown here is derived from an EMBL/GenBank/DDBJ whole genome shotgun (WGS) entry which is preliminary data.</text>
</comment>
<evidence type="ECO:0000313" key="2">
    <source>
        <dbReference type="EMBL" id="PLW44069.1"/>
    </source>
</evidence>
<organism evidence="2 3">
    <name type="scientific">Puccinia coronata f. sp. avenae</name>
    <dbReference type="NCBI Taxonomy" id="200324"/>
    <lineage>
        <taxon>Eukaryota</taxon>
        <taxon>Fungi</taxon>
        <taxon>Dikarya</taxon>
        <taxon>Basidiomycota</taxon>
        <taxon>Pucciniomycotina</taxon>
        <taxon>Pucciniomycetes</taxon>
        <taxon>Pucciniales</taxon>
        <taxon>Pucciniaceae</taxon>
        <taxon>Puccinia</taxon>
    </lineage>
</organism>